<proteinExistence type="predicted"/>
<organism evidence="2 3">
    <name type="scientific">Trichostrongylus colubriformis</name>
    <name type="common">Black scour worm</name>
    <dbReference type="NCBI Taxonomy" id="6319"/>
    <lineage>
        <taxon>Eukaryota</taxon>
        <taxon>Metazoa</taxon>
        <taxon>Ecdysozoa</taxon>
        <taxon>Nematoda</taxon>
        <taxon>Chromadorea</taxon>
        <taxon>Rhabditida</taxon>
        <taxon>Rhabditina</taxon>
        <taxon>Rhabditomorpha</taxon>
        <taxon>Strongyloidea</taxon>
        <taxon>Trichostrongylidae</taxon>
        <taxon>Trichostrongylus</taxon>
    </lineage>
</organism>
<accession>A0AAN8F8F6</accession>
<evidence type="ECO:0000313" key="3">
    <source>
        <dbReference type="Proteomes" id="UP001331761"/>
    </source>
</evidence>
<keyword evidence="1" id="KW-1133">Transmembrane helix</keyword>
<evidence type="ECO:0000256" key="1">
    <source>
        <dbReference type="SAM" id="Phobius"/>
    </source>
</evidence>
<feature type="transmembrane region" description="Helical" evidence="1">
    <location>
        <begin position="305"/>
        <end position="323"/>
    </location>
</feature>
<dbReference type="AlphaFoldDB" id="A0AAN8F8F6"/>
<comment type="caution">
    <text evidence="2">The sequence shown here is derived from an EMBL/GenBank/DDBJ whole genome shotgun (WGS) entry which is preliminary data.</text>
</comment>
<dbReference type="EMBL" id="WIXE01013611">
    <property type="protein sequence ID" value="KAK5974951.1"/>
    <property type="molecule type" value="Genomic_DNA"/>
</dbReference>
<keyword evidence="1" id="KW-0472">Membrane</keyword>
<keyword evidence="1" id="KW-0812">Transmembrane</keyword>
<keyword evidence="3" id="KW-1185">Reference proteome</keyword>
<gene>
    <name evidence="2" type="ORF">GCK32_005235</name>
</gene>
<protein>
    <submittedName>
        <fullName evidence="2">Uncharacterized protein</fullName>
    </submittedName>
</protein>
<sequence>MTSSMFEEDLMTRKLNDSLYKSVNIERLAMDVTDYAGNRHCSPASRNRLGVSVLHETSTPKSTKIPTLMSRSLSASYDRNRILCSESPIVNGSREQLCRDGVDAQREARQLLERSRSRPPIRVAGYEPRCLLSSNVPMMPQSSSLPLLHQSHSRPRLLQRPQIPRRGEQPSIGVRSFSARCETRNWMQSEDLAMPPAWLPPQSAKTSRRLKAGQNKLGGRSLDVKKLVALCKSSLCRCRNCRCDNSLRRRVSKYNPRFIPSGIGKYNVVRRSLCICGRDANFMMTVASIKSTLLDPMAAKKIANLLDWAALFALIAICFNFALKLLDF</sequence>
<evidence type="ECO:0000313" key="2">
    <source>
        <dbReference type="EMBL" id="KAK5974951.1"/>
    </source>
</evidence>
<reference evidence="2 3" key="1">
    <citation type="submission" date="2019-10" db="EMBL/GenBank/DDBJ databases">
        <title>Assembly and Annotation for the nematode Trichostrongylus colubriformis.</title>
        <authorList>
            <person name="Martin J."/>
        </authorList>
    </citation>
    <scope>NUCLEOTIDE SEQUENCE [LARGE SCALE GENOMIC DNA]</scope>
    <source>
        <strain evidence="2">G859</strain>
        <tissue evidence="2">Whole worm</tissue>
    </source>
</reference>
<dbReference type="Proteomes" id="UP001331761">
    <property type="component" value="Unassembled WGS sequence"/>
</dbReference>
<name>A0AAN8F8F6_TRICO</name>